<dbReference type="GO" id="GO:0103068">
    <property type="term" value="F:leukotriene C4 gamma-glutamyl transferase activity"/>
    <property type="evidence" value="ECO:0007669"/>
    <property type="project" value="UniProtKB-EC"/>
</dbReference>
<dbReference type="InterPro" id="IPR029055">
    <property type="entry name" value="Ntn_hydrolases_N"/>
</dbReference>
<comment type="catalytic activity">
    <reaction evidence="1 4">
        <text>an S-substituted glutathione + H2O = an S-substituted L-cysteinylglycine + L-glutamate</text>
        <dbReference type="Rhea" id="RHEA:59468"/>
        <dbReference type="ChEBI" id="CHEBI:15377"/>
        <dbReference type="ChEBI" id="CHEBI:29985"/>
        <dbReference type="ChEBI" id="CHEBI:90779"/>
        <dbReference type="ChEBI" id="CHEBI:143103"/>
        <dbReference type="EC" id="3.4.19.13"/>
    </reaction>
</comment>
<comment type="catalytic activity">
    <reaction evidence="2 4">
        <text>glutathione + H2O = L-cysteinylglycine + L-glutamate</text>
        <dbReference type="Rhea" id="RHEA:28807"/>
        <dbReference type="ChEBI" id="CHEBI:15377"/>
        <dbReference type="ChEBI" id="CHEBI:29985"/>
        <dbReference type="ChEBI" id="CHEBI:57925"/>
        <dbReference type="ChEBI" id="CHEBI:61694"/>
        <dbReference type="EC" id="3.4.19.13"/>
    </reaction>
</comment>
<keyword evidence="6" id="KW-1185">Reference proteome</keyword>
<dbReference type="InterPro" id="IPR000101">
    <property type="entry name" value="GGT_peptidase"/>
</dbReference>
<keyword evidence="4 5" id="KW-0012">Acyltransferase</keyword>
<accession>A0ABS3E9Q2</accession>
<dbReference type="PANTHER" id="PTHR43881:SF1">
    <property type="entry name" value="GAMMA-GLUTAMYLTRANSPEPTIDASE (AFU_ORTHOLOGUE AFUA_4G13580)"/>
    <property type="match status" value="1"/>
</dbReference>
<dbReference type="EC" id="3.4.19.13" evidence="4"/>
<dbReference type="Proteomes" id="UP000664293">
    <property type="component" value="Unassembled WGS sequence"/>
</dbReference>
<comment type="subunit">
    <text evidence="4">This enzyme consists of two polypeptide chains, which are synthesized in precursor form from a single polypeptide.</text>
</comment>
<dbReference type="SUPFAM" id="SSF56235">
    <property type="entry name" value="N-terminal nucleophile aminohydrolases (Ntn hydrolases)"/>
    <property type="match status" value="1"/>
</dbReference>
<comment type="caution">
    <text evidence="5">The sequence shown here is derived from an EMBL/GenBank/DDBJ whole genome shotgun (WGS) entry which is preliminary data.</text>
</comment>
<dbReference type="Gene3D" id="3.60.20.40">
    <property type="match status" value="1"/>
</dbReference>
<dbReference type="Gene3D" id="1.10.246.130">
    <property type="match status" value="1"/>
</dbReference>
<dbReference type="PRINTS" id="PR01210">
    <property type="entry name" value="GGTRANSPTASE"/>
</dbReference>
<gene>
    <name evidence="5" type="primary">ggt</name>
    <name evidence="5" type="ORF">JF535_14370</name>
</gene>
<keyword evidence="4 5" id="KW-0808">Transferase</keyword>
<protein>
    <recommendedName>
        <fullName evidence="4">Glutathione hydrolase proenzyme</fullName>
        <ecNumber evidence="4">2.3.2.2</ecNumber>
        <ecNumber evidence="4">3.4.19.13</ecNumber>
    </recommendedName>
    <component>
        <recommendedName>
            <fullName evidence="4">Glutathione hydrolase large chain</fullName>
        </recommendedName>
    </component>
    <component>
        <recommendedName>
            <fullName evidence="4">Glutathione hydrolase small chain</fullName>
        </recommendedName>
    </component>
</protein>
<dbReference type="InterPro" id="IPR043137">
    <property type="entry name" value="GGT_ssub_C"/>
</dbReference>
<dbReference type="InterPro" id="IPR052896">
    <property type="entry name" value="GGT-like_enzyme"/>
</dbReference>
<sequence length="578" mass="63224">MTVFLSGGRKRRDFLAAITVALVGTLCVAGSVSAYDRVNGEGFASRSPVLATRGMAATSQPLATQVALDILKKGGSAVDAAIAANAVQGLMEPTGNGIGGDLFAIVWSAEDKKLHGLNASGRSPKSLPFRYFADNNLEKIPSHGPLPVSVPGTVDGWFELHEKFGKLPMSELLAPAIDYANEGFPVTQLVAYYWNRSVPILEKFPGFRETYMPGGRAPKEGEMFRNPRLGKTLQKIADGGRDAFYKGDIAREIDRYMKANGGFLSYEDLASHTSDWVEPVSTNYRGYDVWELPPNGQGIAALQILNILEGYDLNKMGRLSPEYVHLFAEAKKLAFEDRAKYYADADFNKLPVKELISKSYADKRRKLINPDKAAKRYDAGNVALRHGDTIYLTTADKDGNMVSLIQSNYRGMGSGMTPGELGFILQDRGEMFSLKEGHFNQYAPGKRPFHTIIPAFVTKEGKPWLSFGVMGGATQPQMHAQIVINMVDFGMNVQEAGDAPRILHSGSSQPTDEIMQDGGYLSLEDGFPMETRRKLVQMGHQVRFESGPYGGYQAILKAENGVYHGASESRKDGQAAGY</sequence>
<dbReference type="PANTHER" id="PTHR43881">
    <property type="entry name" value="GAMMA-GLUTAMYLTRANSPEPTIDASE (AFU_ORTHOLOGUE AFUA_4G13580)"/>
    <property type="match status" value="1"/>
</dbReference>
<dbReference type="Pfam" id="PF01019">
    <property type="entry name" value="G_glu_transpept"/>
    <property type="match status" value="1"/>
</dbReference>
<reference evidence="5 6" key="1">
    <citation type="submission" date="2020-12" db="EMBL/GenBank/DDBJ databases">
        <title>Oil enriched cultivation method for isolating marine PHA-producing bacteria.</title>
        <authorList>
            <person name="Zheng W."/>
            <person name="Yu S."/>
            <person name="Huang Y."/>
        </authorList>
    </citation>
    <scope>NUCLEOTIDE SEQUENCE [LARGE SCALE GENOMIC DNA]</scope>
    <source>
        <strain evidence="5 6">SN0-2</strain>
    </source>
</reference>
<name>A0ABS3E9Q2_9GAMM</name>
<evidence type="ECO:0000256" key="4">
    <source>
        <dbReference type="RuleBase" id="RU368036"/>
    </source>
</evidence>
<dbReference type="EMBL" id="JAEKJR010000002">
    <property type="protein sequence ID" value="MBN8432034.1"/>
    <property type="molecule type" value="Genomic_DNA"/>
</dbReference>
<evidence type="ECO:0000256" key="2">
    <source>
        <dbReference type="ARBA" id="ARBA00001089"/>
    </source>
</evidence>
<keyword evidence="4" id="KW-0865">Zymogen</keyword>
<dbReference type="NCBIfam" id="TIGR00066">
    <property type="entry name" value="g_glut_trans"/>
    <property type="match status" value="1"/>
</dbReference>
<comment type="pathway">
    <text evidence="4">Sulfur metabolism; glutathione metabolism.</text>
</comment>
<dbReference type="EC" id="2.3.2.2" evidence="4"/>
<keyword evidence="4" id="KW-0317">Glutathione biosynthesis</keyword>
<evidence type="ECO:0000313" key="6">
    <source>
        <dbReference type="Proteomes" id="UP000664293"/>
    </source>
</evidence>
<evidence type="ECO:0000256" key="1">
    <source>
        <dbReference type="ARBA" id="ARBA00001049"/>
    </source>
</evidence>
<evidence type="ECO:0000256" key="3">
    <source>
        <dbReference type="ARBA" id="ARBA00047417"/>
    </source>
</evidence>
<organism evidence="5 6">
    <name type="scientific">Microbulbifer salipaludis</name>
    <dbReference type="NCBI Taxonomy" id="187980"/>
    <lineage>
        <taxon>Bacteria</taxon>
        <taxon>Pseudomonadati</taxon>
        <taxon>Pseudomonadota</taxon>
        <taxon>Gammaproteobacteria</taxon>
        <taxon>Cellvibrionales</taxon>
        <taxon>Microbulbiferaceae</taxon>
        <taxon>Microbulbifer</taxon>
    </lineage>
</organism>
<comment type="PTM">
    <text evidence="4">Cleaved by autocatalysis into a large and a small subunit.</text>
</comment>
<comment type="similarity">
    <text evidence="4">Belongs to the gamma-glutamyltransferase family.</text>
</comment>
<keyword evidence="4" id="KW-0378">Hydrolase</keyword>
<evidence type="ECO:0000313" key="5">
    <source>
        <dbReference type="EMBL" id="MBN8432034.1"/>
    </source>
</evidence>
<dbReference type="InterPro" id="IPR043138">
    <property type="entry name" value="GGT_lsub"/>
</dbReference>
<proteinExistence type="inferred from homology"/>
<comment type="catalytic activity">
    <reaction evidence="3 4">
        <text>an N-terminal (5-L-glutamyl)-[peptide] + an alpha-amino acid = 5-L-glutamyl amino acid + an N-terminal L-alpha-aminoacyl-[peptide]</text>
        <dbReference type="Rhea" id="RHEA:23904"/>
        <dbReference type="Rhea" id="RHEA-COMP:9780"/>
        <dbReference type="Rhea" id="RHEA-COMP:9795"/>
        <dbReference type="ChEBI" id="CHEBI:77644"/>
        <dbReference type="ChEBI" id="CHEBI:78597"/>
        <dbReference type="ChEBI" id="CHEBI:78599"/>
        <dbReference type="ChEBI" id="CHEBI:78608"/>
        <dbReference type="EC" id="2.3.2.2"/>
    </reaction>
</comment>